<keyword evidence="6 11" id="KW-0798">TonB box</keyword>
<feature type="domain" description="TonB-dependent receptor plug" evidence="14">
    <location>
        <begin position="53"/>
        <end position="155"/>
    </location>
</feature>
<evidence type="ECO:0000256" key="6">
    <source>
        <dbReference type="ARBA" id="ARBA00023077"/>
    </source>
</evidence>
<dbReference type="Gene3D" id="2.40.170.20">
    <property type="entry name" value="TonB-dependent receptor, beta-barrel domain"/>
    <property type="match status" value="1"/>
</dbReference>
<dbReference type="InterPro" id="IPR036942">
    <property type="entry name" value="Beta-barrel_TonB_sf"/>
</dbReference>
<accession>A0ABS9AEA2</accession>
<dbReference type="Proteomes" id="UP001320122">
    <property type="component" value="Unassembled WGS sequence"/>
</dbReference>
<dbReference type="InterPro" id="IPR000531">
    <property type="entry name" value="Beta-barrel_TonB"/>
</dbReference>
<comment type="subcellular location">
    <subcellularLocation>
        <location evidence="1 9">Cell outer membrane</location>
        <topology evidence="1 9">Multi-pass membrane protein</topology>
    </subcellularLocation>
</comment>
<keyword evidence="3 9" id="KW-1134">Transmembrane beta strand</keyword>
<keyword evidence="8 9" id="KW-0998">Cell outer membrane</keyword>
<dbReference type="SUPFAM" id="SSF56935">
    <property type="entry name" value="Porins"/>
    <property type="match status" value="1"/>
</dbReference>
<dbReference type="Pfam" id="PF07715">
    <property type="entry name" value="Plug"/>
    <property type="match status" value="1"/>
</dbReference>
<evidence type="ECO:0000256" key="12">
    <source>
        <dbReference type="SAM" id="SignalP"/>
    </source>
</evidence>
<evidence type="ECO:0000256" key="7">
    <source>
        <dbReference type="ARBA" id="ARBA00023136"/>
    </source>
</evidence>
<evidence type="ECO:0000256" key="4">
    <source>
        <dbReference type="ARBA" id="ARBA00022692"/>
    </source>
</evidence>
<dbReference type="Gene3D" id="2.170.130.10">
    <property type="entry name" value="TonB-dependent receptor, plug domain"/>
    <property type="match status" value="1"/>
</dbReference>
<evidence type="ECO:0000259" key="14">
    <source>
        <dbReference type="Pfam" id="PF07715"/>
    </source>
</evidence>
<proteinExistence type="inferred from homology"/>
<feature type="short sequence motif" description="TonB C-terminal box" evidence="10">
    <location>
        <begin position="697"/>
        <end position="714"/>
    </location>
</feature>
<evidence type="ECO:0000313" key="15">
    <source>
        <dbReference type="EMBL" id="MCE8020030.1"/>
    </source>
</evidence>
<evidence type="ECO:0000259" key="13">
    <source>
        <dbReference type="Pfam" id="PF00593"/>
    </source>
</evidence>
<dbReference type="PANTHER" id="PTHR30069:SF42">
    <property type="entry name" value="FERRIC AEROBACTIN RECEPTOR"/>
    <property type="match status" value="1"/>
</dbReference>
<evidence type="ECO:0000256" key="2">
    <source>
        <dbReference type="ARBA" id="ARBA00022448"/>
    </source>
</evidence>
<sequence>MPSKTPIAWLAPIMFGSALPGLAFAQANDEAAASSDLSPLVVTATRNRSQAGETPQKVTVITREQIEQQLAVTRDRGQILGNLIPGYSPSRQKMTNSGETFRGRAPLYMIDGVPQSTPIRDSSRESYTIDLDMVERIEVIHGASAEHGLGATGGIINFVTKRAEGDGINHHVSSQITFDDKLDSEGLGHRLGYRLSAQQGDWDFLGGMTRQEQGIFRDGSGQNIGIDPIQGEIQDSTSYDLFAKLGYWIDDDQSLEFSLNRFELEGNNDYVPVVGNRANGVPTSAERGTPDGEASYNESTTAQLTYRHGDWFGNQLDAKVYHQRFRAQFGPHPSAFPYQDAQGNARLDQSRNESDKLGAKFTLSRSGLFDDRVSLATGIDLLQDETQQRLVQTNRSYVPETQFRNAAAFLQGSLQVVQPLTLHAGVRYEHAQLDVDTYQTLSRSDVRQDGVTVEGGKPSFDETLYNFGLVYQVTDWAQLFANYSEGFGMPDVGRVLRAVNSEGQSIDTLLELSPIITDNREVGTRFDWGRARLELSYYESDSDLGERLVQDNSGVFVGNREKTEIRGVELAGELDMTGAHGLRVSYARNRGKSDTTGDGRVDTELTGLNIAPERLTVGWNASWSDDLSTHLQASHFFNRDFNDQDEPDLRRFDGYTLVDASLGYRLPVGQLSFGVENLTDEQYITYYSQTARPGDDQYFAGRGRTFTIGYQLDF</sequence>
<evidence type="ECO:0000256" key="3">
    <source>
        <dbReference type="ARBA" id="ARBA00022452"/>
    </source>
</evidence>
<dbReference type="RefSeq" id="WP_234273401.1">
    <property type="nucleotide sequence ID" value="NZ_JABFTT010000005.1"/>
</dbReference>
<evidence type="ECO:0000256" key="9">
    <source>
        <dbReference type="PROSITE-ProRule" id="PRU01360"/>
    </source>
</evidence>
<dbReference type="InterPro" id="IPR012910">
    <property type="entry name" value="Plug_dom"/>
</dbReference>
<feature type="domain" description="TonB-dependent receptor-like beta-barrel" evidence="13">
    <location>
        <begin position="257"/>
        <end position="678"/>
    </location>
</feature>
<gene>
    <name evidence="15" type="ORF">HOP51_07865</name>
</gene>
<organism evidence="15 16">
    <name type="scientific">Billgrantia zhangzhouensis</name>
    <dbReference type="NCBI Taxonomy" id="2733481"/>
    <lineage>
        <taxon>Bacteria</taxon>
        <taxon>Pseudomonadati</taxon>
        <taxon>Pseudomonadota</taxon>
        <taxon>Gammaproteobacteria</taxon>
        <taxon>Oceanospirillales</taxon>
        <taxon>Halomonadaceae</taxon>
        <taxon>Billgrantia</taxon>
    </lineage>
</organism>
<evidence type="ECO:0000256" key="11">
    <source>
        <dbReference type="RuleBase" id="RU003357"/>
    </source>
</evidence>
<keyword evidence="2 9" id="KW-0813">Transport</keyword>
<evidence type="ECO:0000313" key="16">
    <source>
        <dbReference type="Proteomes" id="UP001320122"/>
    </source>
</evidence>
<keyword evidence="16" id="KW-1185">Reference proteome</keyword>
<comment type="similarity">
    <text evidence="9 11">Belongs to the TonB-dependent receptor family.</text>
</comment>
<keyword evidence="7 9" id="KW-0472">Membrane</keyword>
<keyword evidence="4 9" id="KW-0812">Transmembrane</keyword>
<feature type="chain" id="PRO_5045051078" evidence="12">
    <location>
        <begin position="26"/>
        <end position="714"/>
    </location>
</feature>
<dbReference type="PANTHER" id="PTHR30069">
    <property type="entry name" value="TONB-DEPENDENT OUTER MEMBRANE RECEPTOR"/>
    <property type="match status" value="1"/>
</dbReference>
<dbReference type="CDD" id="cd01347">
    <property type="entry name" value="ligand_gated_channel"/>
    <property type="match status" value="1"/>
</dbReference>
<dbReference type="EMBL" id="JABFTT010000005">
    <property type="protein sequence ID" value="MCE8020030.1"/>
    <property type="molecule type" value="Genomic_DNA"/>
</dbReference>
<evidence type="ECO:0000256" key="10">
    <source>
        <dbReference type="PROSITE-ProRule" id="PRU10144"/>
    </source>
</evidence>
<evidence type="ECO:0000256" key="5">
    <source>
        <dbReference type="ARBA" id="ARBA00022729"/>
    </source>
</evidence>
<dbReference type="Pfam" id="PF00593">
    <property type="entry name" value="TonB_dep_Rec_b-barrel"/>
    <property type="match status" value="1"/>
</dbReference>
<feature type="signal peptide" evidence="12">
    <location>
        <begin position="1"/>
        <end position="25"/>
    </location>
</feature>
<dbReference type="PROSITE" id="PS01156">
    <property type="entry name" value="TONB_DEPENDENT_REC_2"/>
    <property type="match status" value="1"/>
</dbReference>
<reference evidence="15 16" key="1">
    <citation type="journal article" date="2021" name="Front. Microbiol.">
        <title>Aerobic Denitrification and Heterotrophic Sulfur Oxidation in the Genus Halomonas Revealed by Six Novel Species Characterizations and Genome-Based Analysis.</title>
        <authorList>
            <person name="Wang L."/>
            <person name="Shao Z."/>
        </authorList>
    </citation>
    <scope>NUCLEOTIDE SEQUENCE [LARGE SCALE GENOMIC DNA]</scope>
    <source>
        <strain evidence="15 16">MCCC 1A11036</strain>
    </source>
</reference>
<dbReference type="PROSITE" id="PS52016">
    <property type="entry name" value="TONB_DEPENDENT_REC_3"/>
    <property type="match status" value="1"/>
</dbReference>
<dbReference type="InterPro" id="IPR039426">
    <property type="entry name" value="TonB-dep_rcpt-like"/>
</dbReference>
<dbReference type="InterPro" id="IPR037066">
    <property type="entry name" value="Plug_dom_sf"/>
</dbReference>
<evidence type="ECO:0000256" key="1">
    <source>
        <dbReference type="ARBA" id="ARBA00004571"/>
    </source>
</evidence>
<name>A0ABS9AEA2_9GAMM</name>
<evidence type="ECO:0000256" key="8">
    <source>
        <dbReference type="ARBA" id="ARBA00023237"/>
    </source>
</evidence>
<keyword evidence="5 12" id="KW-0732">Signal</keyword>
<protein>
    <submittedName>
        <fullName evidence="15">TonB-dependent receptor</fullName>
    </submittedName>
</protein>
<dbReference type="InterPro" id="IPR010917">
    <property type="entry name" value="TonB_rcpt_CS"/>
</dbReference>
<keyword evidence="15" id="KW-0675">Receptor</keyword>
<comment type="caution">
    <text evidence="15">The sequence shown here is derived from an EMBL/GenBank/DDBJ whole genome shotgun (WGS) entry which is preliminary data.</text>
</comment>